<reference evidence="1 2" key="1">
    <citation type="submission" date="2017-01" db="EMBL/GenBank/DDBJ databases">
        <title>Bacillus cereus isolates.</title>
        <authorList>
            <person name="Beno S.M."/>
        </authorList>
    </citation>
    <scope>NUCLEOTIDE SEQUENCE [LARGE SCALE GENOMIC DNA]</scope>
    <source>
        <strain evidence="1 2">FSL H8-0485</strain>
    </source>
</reference>
<sequence>MMEQLTIFDVMDETKNKLYEILEKNGLNYKIHKYYLYSNYEGAVQYYYIRTTDNTIIDLCISDFPEIFAVHEGFSDKQIRKFTTGTYKLYK</sequence>
<dbReference type="EMBL" id="MUAJ01000034">
    <property type="protein sequence ID" value="OOR10005.1"/>
    <property type="molecule type" value="Genomic_DNA"/>
</dbReference>
<gene>
    <name evidence="1" type="ORF">BW897_24930</name>
</gene>
<comment type="caution">
    <text evidence="1">The sequence shown here is derived from an EMBL/GenBank/DDBJ whole genome shotgun (WGS) entry which is preliminary data.</text>
</comment>
<name>A0A1S9TIX0_BACCE</name>
<protein>
    <submittedName>
        <fullName evidence="1">Uncharacterized protein</fullName>
    </submittedName>
</protein>
<organism evidence="1 2">
    <name type="scientific">Bacillus cereus</name>
    <dbReference type="NCBI Taxonomy" id="1396"/>
    <lineage>
        <taxon>Bacteria</taxon>
        <taxon>Bacillati</taxon>
        <taxon>Bacillota</taxon>
        <taxon>Bacilli</taxon>
        <taxon>Bacillales</taxon>
        <taxon>Bacillaceae</taxon>
        <taxon>Bacillus</taxon>
        <taxon>Bacillus cereus group</taxon>
    </lineage>
</organism>
<proteinExistence type="predicted"/>
<accession>A0A1S9TIX0</accession>
<dbReference type="Proteomes" id="UP000190906">
    <property type="component" value="Unassembled WGS sequence"/>
</dbReference>
<dbReference type="AlphaFoldDB" id="A0A1S9TIX0"/>
<evidence type="ECO:0000313" key="1">
    <source>
        <dbReference type="EMBL" id="OOR10005.1"/>
    </source>
</evidence>
<evidence type="ECO:0000313" key="2">
    <source>
        <dbReference type="Proteomes" id="UP000190906"/>
    </source>
</evidence>